<evidence type="ECO:0000313" key="10">
    <source>
        <dbReference type="EMBL" id="MBA4692206.1"/>
    </source>
</evidence>
<keyword evidence="7" id="KW-0408">Iron</keyword>
<keyword evidence="3" id="KW-0227">DNA damage</keyword>
<evidence type="ECO:0000259" key="9">
    <source>
        <dbReference type="PROSITE" id="PS51471"/>
    </source>
</evidence>
<evidence type="ECO:0000256" key="6">
    <source>
        <dbReference type="ARBA" id="ARBA00023002"/>
    </source>
</evidence>
<dbReference type="GO" id="GO:0046872">
    <property type="term" value="F:metal ion binding"/>
    <property type="evidence" value="ECO:0007669"/>
    <property type="project" value="UniProtKB-KW"/>
</dbReference>
<keyword evidence="6" id="KW-0560">Oxidoreductase</keyword>
<evidence type="ECO:0000256" key="8">
    <source>
        <dbReference type="ARBA" id="ARBA00023204"/>
    </source>
</evidence>
<keyword evidence="4" id="KW-0460">Magnesium</keyword>
<dbReference type="Proteomes" id="UP000551848">
    <property type="component" value="Unassembled WGS sequence"/>
</dbReference>
<dbReference type="Gene3D" id="2.60.120.590">
    <property type="entry name" value="Alpha-ketoglutarate-dependent dioxygenase AlkB-like"/>
    <property type="match status" value="1"/>
</dbReference>
<name>A0A838XWF0_9GAMM</name>
<organism evidence="10 11">
    <name type="scientific">SAR86 cluster bacterium</name>
    <dbReference type="NCBI Taxonomy" id="2030880"/>
    <lineage>
        <taxon>Bacteria</taxon>
        <taxon>Pseudomonadati</taxon>
        <taxon>Pseudomonadota</taxon>
        <taxon>Gammaproteobacteria</taxon>
        <taxon>SAR86 cluster</taxon>
    </lineage>
</organism>
<dbReference type="GO" id="GO:0016787">
    <property type="term" value="F:hydrolase activity"/>
    <property type="evidence" value="ECO:0007669"/>
    <property type="project" value="UniProtKB-ARBA"/>
</dbReference>
<evidence type="ECO:0000256" key="5">
    <source>
        <dbReference type="ARBA" id="ARBA00022964"/>
    </source>
</evidence>
<dbReference type="FunFam" id="2.60.120.590:FF:000004">
    <property type="entry name" value="DNA oxidative demethylase ALKBH2"/>
    <property type="match status" value="1"/>
</dbReference>
<dbReference type="EMBL" id="JACETL010000002">
    <property type="protein sequence ID" value="MBA4692206.1"/>
    <property type="molecule type" value="Genomic_DNA"/>
</dbReference>
<dbReference type="InterPro" id="IPR027450">
    <property type="entry name" value="AlkB-like"/>
</dbReference>
<dbReference type="InterPro" id="IPR032854">
    <property type="entry name" value="ALKBH3"/>
</dbReference>
<dbReference type="InterPro" id="IPR005123">
    <property type="entry name" value="Oxoglu/Fe-dep_dioxygenase_dom"/>
</dbReference>
<dbReference type="AlphaFoldDB" id="A0A838XWF0"/>
<keyword evidence="2" id="KW-0479">Metal-binding</keyword>
<evidence type="ECO:0000256" key="4">
    <source>
        <dbReference type="ARBA" id="ARBA00022842"/>
    </source>
</evidence>
<evidence type="ECO:0000313" key="11">
    <source>
        <dbReference type="Proteomes" id="UP000551848"/>
    </source>
</evidence>
<dbReference type="PANTHER" id="PTHR31212:SF4">
    <property type="entry name" value="ALPHA-KETOGLUTARATE-DEPENDENT DIOXYGENASE ALKB HOMOLOG 3"/>
    <property type="match status" value="1"/>
</dbReference>
<dbReference type="GO" id="GO:0032451">
    <property type="term" value="F:demethylase activity"/>
    <property type="evidence" value="ECO:0007669"/>
    <property type="project" value="UniProtKB-ARBA"/>
</dbReference>
<comment type="cofactor">
    <cofactor evidence="1">
        <name>Fe(2+)</name>
        <dbReference type="ChEBI" id="CHEBI:29033"/>
    </cofactor>
</comment>
<dbReference type="PANTHER" id="PTHR31212">
    <property type="entry name" value="ALPHA-KETOGLUTARATE-DEPENDENT DIOXYGENASE ALKB HOMOLOG 3"/>
    <property type="match status" value="1"/>
</dbReference>
<dbReference type="GO" id="GO:0016705">
    <property type="term" value="F:oxidoreductase activity, acting on paired donors, with incorporation or reduction of molecular oxygen"/>
    <property type="evidence" value="ECO:0007669"/>
    <property type="project" value="UniProtKB-ARBA"/>
</dbReference>
<dbReference type="SUPFAM" id="SSF51197">
    <property type="entry name" value="Clavaminate synthase-like"/>
    <property type="match status" value="1"/>
</dbReference>
<proteinExistence type="predicted"/>
<dbReference type="InterPro" id="IPR037151">
    <property type="entry name" value="AlkB-like_sf"/>
</dbReference>
<keyword evidence="5 10" id="KW-0223">Dioxygenase</keyword>
<dbReference type="Pfam" id="PF13532">
    <property type="entry name" value="2OG-FeII_Oxy_2"/>
    <property type="match status" value="1"/>
</dbReference>
<reference evidence="10 11" key="1">
    <citation type="submission" date="2020-06" db="EMBL/GenBank/DDBJ databases">
        <title>Dysbiosis in marine aquaculture revealed through microbiome analysis: reverse ecology for environmental sustainability.</title>
        <authorList>
            <person name="Haro-Moreno J.M."/>
            <person name="Coutinho F.H."/>
            <person name="Zaragoza-Solas A."/>
            <person name="Picazo A."/>
            <person name="Almagro-Moreno S."/>
            <person name="Lopez-Perez M."/>
        </authorList>
    </citation>
    <scope>NUCLEOTIDE SEQUENCE [LARGE SCALE GENOMIC DNA]</scope>
    <source>
        <strain evidence="10">MCMED-G41</strain>
    </source>
</reference>
<sequence length="198" mass="23297">MNNEIVAHNDLKIRVEENFFDSNESNEFLNRLIKNLPWESMMIKMFGKNLKIPRLQCWIGDEGCDYKYSGKMLNRQNWNKELMMIREKIFQETKIDFNSVLANYYRDGKDSMGWHSDDEKELGPNPTIASISFGSERNLYFRNKISKEIISIPQTHGCLVMIDGETQKNWQHSIKKTQKIIGPRINLTFRNIIASNKL</sequence>
<comment type="caution">
    <text evidence="10">The sequence shown here is derived from an EMBL/GenBank/DDBJ whole genome shotgun (WGS) entry which is preliminary data.</text>
</comment>
<dbReference type="PROSITE" id="PS51471">
    <property type="entry name" value="FE2OG_OXY"/>
    <property type="match status" value="1"/>
</dbReference>
<dbReference type="GO" id="GO:0140097">
    <property type="term" value="F:catalytic activity, acting on DNA"/>
    <property type="evidence" value="ECO:0007669"/>
    <property type="project" value="UniProtKB-ARBA"/>
</dbReference>
<keyword evidence="8" id="KW-0234">DNA repair</keyword>
<gene>
    <name evidence="10" type="ORF">H2072_00495</name>
</gene>
<dbReference type="GO" id="GO:0051213">
    <property type="term" value="F:dioxygenase activity"/>
    <property type="evidence" value="ECO:0007669"/>
    <property type="project" value="UniProtKB-KW"/>
</dbReference>
<protein>
    <submittedName>
        <fullName evidence="10">Alpha-ketoglutarate-dependent dioxygenase AlkB</fullName>
    </submittedName>
</protein>
<evidence type="ECO:0000256" key="2">
    <source>
        <dbReference type="ARBA" id="ARBA00022723"/>
    </source>
</evidence>
<accession>A0A838XWF0</accession>
<feature type="domain" description="Fe2OG dioxygenase" evidence="9">
    <location>
        <begin position="96"/>
        <end position="193"/>
    </location>
</feature>
<evidence type="ECO:0000256" key="7">
    <source>
        <dbReference type="ARBA" id="ARBA00023004"/>
    </source>
</evidence>
<dbReference type="GO" id="GO:0006307">
    <property type="term" value="P:DNA alkylation repair"/>
    <property type="evidence" value="ECO:0007669"/>
    <property type="project" value="InterPro"/>
</dbReference>
<evidence type="ECO:0000256" key="1">
    <source>
        <dbReference type="ARBA" id="ARBA00001954"/>
    </source>
</evidence>
<evidence type="ECO:0000256" key="3">
    <source>
        <dbReference type="ARBA" id="ARBA00022763"/>
    </source>
</evidence>